<dbReference type="EMBL" id="QJKB01000004">
    <property type="protein sequence ID" value="PXX43287.1"/>
    <property type="molecule type" value="Genomic_DNA"/>
</dbReference>
<evidence type="ECO:0000313" key="1">
    <source>
        <dbReference type="EMBL" id="PXX43287.1"/>
    </source>
</evidence>
<name>A0A318J9T7_9BURK</name>
<gene>
    <name evidence="1" type="ORF">DFR42_104288</name>
</gene>
<dbReference type="Gene3D" id="3.40.190.10">
    <property type="entry name" value="Periplasmic binding protein-like II"/>
    <property type="match status" value="2"/>
</dbReference>
<dbReference type="OrthoDB" id="5455619at2"/>
<dbReference type="Proteomes" id="UP000247792">
    <property type="component" value="Unassembled WGS sequence"/>
</dbReference>
<organism evidence="1 2">
    <name type="scientific">Undibacterium pigrum</name>
    <dbReference type="NCBI Taxonomy" id="401470"/>
    <lineage>
        <taxon>Bacteria</taxon>
        <taxon>Pseudomonadati</taxon>
        <taxon>Pseudomonadota</taxon>
        <taxon>Betaproteobacteria</taxon>
        <taxon>Burkholderiales</taxon>
        <taxon>Oxalobacteraceae</taxon>
        <taxon>Undibacterium</taxon>
    </lineage>
</organism>
<dbReference type="SUPFAM" id="SSF53850">
    <property type="entry name" value="Periplasmic binding protein-like II"/>
    <property type="match status" value="1"/>
</dbReference>
<accession>A0A318J9T7</accession>
<keyword evidence="2" id="KW-1185">Reference proteome</keyword>
<protein>
    <submittedName>
        <fullName evidence="1">Extracellular solute-binding protein (Family 3)</fullName>
    </submittedName>
</protein>
<sequence>MQDKYRAAFLTVTRCTGLLLGLCFLLSPVQAKTVLPLLLAETRTENGEIAPIRPENQKIIDYFERSMDVQFDVRRYPLPRVIENIGKGEGLGFGLSKSTERQKTMRYSDPVFSDFVWVVVRDDSRMQYAGVQDLQGKSVGIVRGIRFGDEIDKMRNVLFKVEEDQPQTSSRLKKLLSGRMDVMLVNSRLPNAKDLEAELNLYLDDKNLRNETQMNYGVKVFAKPMLVDPIHFTAGINTRAEVINKINAAIIKGRKSGDLPALWKN</sequence>
<evidence type="ECO:0000313" key="2">
    <source>
        <dbReference type="Proteomes" id="UP000247792"/>
    </source>
</evidence>
<dbReference type="AlphaFoldDB" id="A0A318J9T7"/>
<proteinExistence type="predicted"/>
<comment type="caution">
    <text evidence="1">The sequence shown here is derived from an EMBL/GenBank/DDBJ whole genome shotgun (WGS) entry which is preliminary data.</text>
</comment>
<reference evidence="1 2" key="1">
    <citation type="submission" date="2018-05" db="EMBL/GenBank/DDBJ databases">
        <title>Genomic Encyclopedia of Type Strains, Phase IV (KMG-IV): sequencing the most valuable type-strain genomes for metagenomic binning, comparative biology and taxonomic classification.</title>
        <authorList>
            <person name="Goeker M."/>
        </authorList>
    </citation>
    <scope>NUCLEOTIDE SEQUENCE [LARGE SCALE GENOMIC DNA]</scope>
    <source>
        <strain evidence="1 2">DSM 19792</strain>
    </source>
</reference>
<dbReference type="RefSeq" id="WP_110255819.1">
    <property type="nucleotide sequence ID" value="NZ_QJKB01000004.1"/>
</dbReference>